<keyword evidence="3" id="KW-1185">Reference proteome</keyword>
<evidence type="ECO:0000313" key="3">
    <source>
        <dbReference type="Proteomes" id="UP000248405"/>
    </source>
</evidence>
<evidence type="ECO:0000256" key="1">
    <source>
        <dbReference type="SAM" id="MobiDB-lite"/>
    </source>
</evidence>
<dbReference type="EMBL" id="KZ821617">
    <property type="protein sequence ID" value="PYH72035.1"/>
    <property type="molecule type" value="Genomic_DNA"/>
</dbReference>
<organism evidence="2 3">
    <name type="scientific">Aspergillus vadensis (strain CBS 113365 / IMI 142717 / IBT 24658)</name>
    <dbReference type="NCBI Taxonomy" id="1448311"/>
    <lineage>
        <taxon>Eukaryota</taxon>
        <taxon>Fungi</taxon>
        <taxon>Dikarya</taxon>
        <taxon>Ascomycota</taxon>
        <taxon>Pezizomycotina</taxon>
        <taxon>Eurotiomycetes</taxon>
        <taxon>Eurotiomycetidae</taxon>
        <taxon>Eurotiales</taxon>
        <taxon>Aspergillaceae</taxon>
        <taxon>Aspergillus</taxon>
        <taxon>Aspergillus subgen. Circumdati</taxon>
    </lineage>
</organism>
<feature type="region of interest" description="Disordered" evidence="1">
    <location>
        <begin position="35"/>
        <end position="65"/>
    </location>
</feature>
<evidence type="ECO:0000313" key="2">
    <source>
        <dbReference type="EMBL" id="PYH72035.1"/>
    </source>
</evidence>
<dbReference type="GeneID" id="37210667"/>
<dbReference type="Proteomes" id="UP000248405">
    <property type="component" value="Unassembled WGS sequence"/>
</dbReference>
<dbReference type="RefSeq" id="XP_025565829.1">
    <property type="nucleotide sequence ID" value="XM_025706075.1"/>
</dbReference>
<feature type="non-terminal residue" evidence="2">
    <location>
        <position position="65"/>
    </location>
</feature>
<proteinExistence type="predicted"/>
<gene>
    <name evidence="2" type="ORF">BO88DRAFT_402337</name>
</gene>
<reference evidence="2" key="1">
    <citation type="submission" date="2016-12" db="EMBL/GenBank/DDBJ databases">
        <title>The genomes of Aspergillus section Nigri reveals drivers in fungal speciation.</title>
        <authorList>
            <consortium name="DOE Joint Genome Institute"/>
            <person name="Vesth T.C."/>
            <person name="Nybo J."/>
            <person name="Theobald S."/>
            <person name="Brandl J."/>
            <person name="Frisvad J.C."/>
            <person name="Nielsen K.F."/>
            <person name="Lyhne E.K."/>
            <person name="Kogle M.E."/>
            <person name="Kuo A."/>
            <person name="Riley R."/>
            <person name="Clum A."/>
            <person name="Nolan M."/>
            <person name="Lipzen A."/>
            <person name="Salamov A."/>
            <person name="Henrissat B."/>
            <person name="Wiebenga A."/>
            <person name="De Vries R.P."/>
            <person name="Grigoriev I.V."/>
            <person name="Mortensen U.H."/>
            <person name="Andersen M.R."/>
            <person name="Baker S.E."/>
        </authorList>
    </citation>
    <scope>NUCLEOTIDE SEQUENCE [LARGE SCALE GENOMIC DNA]</scope>
    <source>
        <strain evidence="2">CBS 113365</strain>
    </source>
</reference>
<name>A0A319BGY6_ASPVC</name>
<protein>
    <submittedName>
        <fullName evidence="2">Uncharacterized protein</fullName>
    </submittedName>
</protein>
<accession>A0A319BGY6</accession>
<sequence>MTRDPIDVRLALKRYRGMQLSLVECLTRRLCQTTKGAAEGHATSRGRRAGGGNDEKRKVKKITTI</sequence>
<dbReference type="AlphaFoldDB" id="A0A319BGY6"/>